<evidence type="ECO:0000313" key="3">
    <source>
        <dbReference type="Proteomes" id="UP000198929"/>
    </source>
</evidence>
<keyword evidence="1" id="KW-1133">Transmembrane helix</keyword>
<keyword evidence="3" id="KW-1185">Reference proteome</keyword>
<evidence type="ECO:0000313" key="2">
    <source>
        <dbReference type="EMBL" id="SER49022.1"/>
    </source>
</evidence>
<keyword evidence="1" id="KW-0472">Membrane</keyword>
<evidence type="ECO:0008006" key="4">
    <source>
        <dbReference type="Google" id="ProtNLM"/>
    </source>
</evidence>
<sequence length="157" mass="16939">MGFDNIFVESLAQQLRHDGVAFSSNNPANWILEESLLEVGQTVTHEGFPQVGVVVLEGHDLHGAQLRDLAQDLNLATGIDTIIVRAPHATAAVSDSFTRSELEAGQLAMESQVDYAAGLLEFSGVVQNFSIPWIPLFSAIIALLVAAVIFTVLLDKR</sequence>
<protein>
    <recommendedName>
        <fullName evidence="4">1-deoxy-D-xylulose-5-phosphate synthase</fullName>
    </recommendedName>
</protein>
<proteinExistence type="predicted"/>
<accession>A0A1H9PLD1</accession>
<feature type="transmembrane region" description="Helical" evidence="1">
    <location>
        <begin position="133"/>
        <end position="154"/>
    </location>
</feature>
<gene>
    <name evidence="2" type="ORF">SAMN05661109_00389</name>
</gene>
<dbReference type="RefSeq" id="WP_092255324.1">
    <property type="nucleotide sequence ID" value="NZ_CP047199.1"/>
</dbReference>
<dbReference type="InterPro" id="IPR046498">
    <property type="entry name" value="Rv1476-like"/>
</dbReference>
<dbReference type="STRING" id="1121357.SAMN05661109_00389"/>
<keyword evidence="1" id="KW-0812">Transmembrane</keyword>
<dbReference type="AlphaFoldDB" id="A0A1H9PLD1"/>
<name>A0A1H9PLD1_9CORY</name>
<dbReference type="EMBL" id="FOGQ01000001">
    <property type="protein sequence ID" value="SER49022.1"/>
    <property type="molecule type" value="Genomic_DNA"/>
</dbReference>
<organism evidence="2 3">
    <name type="scientific">Corynebacterium cystitidis DSM 20524</name>
    <dbReference type="NCBI Taxonomy" id="1121357"/>
    <lineage>
        <taxon>Bacteria</taxon>
        <taxon>Bacillati</taxon>
        <taxon>Actinomycetota</taxon>
        <taxon>Actinomycetes</taxon>
        <taxon>Mycobacteriales</taxon>
        <taxon>Corynebacteriaceae</taxon>
        <taxon>Corynebacterium</taxon>
    </lineage>
</organism>
<dbReference type="Proteomes" id="UP000198929">
    <property type="component" value="Unassembled WGS sequence"/>
</dbReference>
<dbReference type="Pfam" id="PF20381">
    <property type="entry name" value="Rv1476"/>
    <property type="match status" value="1"/>
</dbReference>
<reference evidence="3" key="1">
    <citation type="submission" date="2016-10" db="EMBL/GenBank/DDBJ databases">
        <authorList>
            <person name="Varghese N."/>
            <person name="Submissions S."/>
        </authorList>
    </citation>
    <scope>NUCLEOTIDE SEQUENCE [LARGE SCALE GENOMIC DNA]</scope>
    <source>
        <strain evidence="3">DSM 20524</strain>
    </source>
</reference>
<evidence type="ECO:0000256" key="1">
    <source>
        <dbReference type="SAM" id="Phobius"/>
    </source>
</evidence>